<sequence length="289" mass="32540">MEVEDKDEKKSVCLVNLRRKEKIEIEEENIVPLDELEIGYMEIEEGNIVPPAEPEIKYVGVKVVAFIIAQQQTYAVVQATHSDGRLGNGGFEALATSYGVSSMLTIAMWIPIYDCVVVHFFRKLTGKEGGITLLQTIDIRIVLSILIMVVSSLVELALAGLCEAFNSIGQIELYYKEFPKNMMSFAGAFFFCNLNFSSFLSRILVSVVHKISLKARIGNWLPEDPNNGRLEYFYYMIAALEVLNFGYSQYSMFFSSYFLNPSIPFTPIPLGTHQKVSEVEDPKSSNHVI</sequence>
<feature type="transmembrane region" description="Helical" evidence="6">
    <location>
        <begin position="141"/>
        <end position="168"/>
    </location>
</feature>
<accession>A0A5N6RM11</accession>
<dbReference type="PANTHER" id="PTHR11654">
    <property type="entry name" value="OLIGOPEPTIDE TRANSPORTER-RELATED"/>
    <property type="match status" value="1"/>
</dbReference>
<evidence type="ECO:0000256" key="3">
    <source>
        <dbReference type="ARBA" id="ARBA00022692"/>
    </source>
</evidence>
<evidence type="ECO:0000256" key="1">
    <source>
        <dbReference type="ARBA" id="ARBA00004141"/>
    </source>
</evidence>
<dbReference type="InterPro" id="IPR000109">
    <property type="entry name" value="POT_fam"/>
</dbReference>
<dbReference type="AlphaFoldDB" id="A0A5N6RM11"/>
<dbReference type="Gene3D" id="1.20.1250.20">
    <property type="entry name" value="MFS general substrate transporter like domains"/>
    <property type="match status" value="1"/>
</dbReference>
<evidence type="ECO:0000256" key="2">
    <source>
        <dbReference type="ARBA" id="ARBA00005982"/>
    </source>
</evidence>
<feature type="transmembrane region" description="Helical" evidence="6">
    <location>
        <begin position="98"/>
        <end position="121"/>
    </location>
</feature>
<organism evidence="7 8">
    <name type="scientific">Carpinus fangiana</name>
    <dbReference type="NCBI Taxonomy" id="176857"/>
    <lineage>
        <taxon>Eukaryota</taxon>
        <taxon>Viridiplantae</taxon>
        <taxon>Streptophyta</taxon>
        <taxon>Embryophyta</taxon>
        <taxon>Tracheophyta</taxon>
        <taxon>Spermatophyta</taxon>
        <taxon>Magnoliopsida</taxon>
        <taxon>eudicotyledons</taxon>
        <taxon>Gunneridae</taxon>
        <taxon>Pentapetalae</taxon>
        <taxon>rosids</taxon>
        <taxon>fabids</taxon>
        <taxon>Fagales</taxon>
        <taxon>Betulaceae</taxon>
        <taxon>Carpinus</taxon>
    </lineage>
</organism>
<evidence type="ECO:0000313" key="7">
    <source>
        <dbReference type="EMBL" id="KAE8099299.1"/>
    </source>
</evidence>
<dbReference type="OrthoDB" id="8904098at2759"/>
<comment type="similarity">
    <text evidence="2">Belongs to the major facilitator superfamily. Proton-dependent oligopeptide transporter (POT/PTR) (TC 2.A.17) family.</text>
</comment>
<keyword evidence="3 6" id="KW-0812">Transmembrane</keyword>
<evidence type="ECO:0000256" key="6">
    <source>
        <dbReference type="SAM" id="Phobius"/>
    </source>
</evidence>
<feature type="transmembrane region" description="Helical" evidence="6">
    <location>
        <begin position="188"/>
        <end position="211"/>
    </location>
</feature>
<keyword evidence="8" id="KW-1185">Reference proteome</keyword>
<dbReference type="Pfam" id="PF00854">
    <property type="entry name" value="PTR2"/>
    <property type="match status" value="1"/>
</dbReference>
<evidence type="ECO:0000256" key="4">
    <source>
        <dbReference type="ARBA" id="ARBA00022989"/>
    </source>
</evidence>
<keyword evidence="5 6" id="KW-0472">Membrane</keyword>
<dbReference type="EMBL" id="CM017327">
    <property type="protein sequence ID" value="KAE8099299.1"/>
    <property type="molecule type" value="Genomic_DNA"/>
</dbReference>
<dbReference type="GO" id="GO:0022857">
    <property type="term" value="F:transmembrane transporter activity"/>
    <property type="evidence" value="ECO:0007669"/>
    <property type="project" value="InterPro"/>
</dbReference>
<reference evidence="7 8" key="1">
    <citation type="submission" date="2019-06" db="EMBL/GenBank/DDBJ databases">
        <title>A chromosomal-level reference genome of Carpinus fangiana (Coryloideae, Betulaceae).</title>
        <authorList>
            <person name="Yang X."/>
            <person name="Wang Z."/>
            <person name="Zhang L."/>
            <person name="Hao G."/>
            <person name="Liu J."/>
            <person name="Yang Y."/>
        </authorList>
    </citation>
    <scope>NUCLEOTIDE SEQUENCE [LARGE SCALE GENOMIC DNA]</scope>
    <source>
        <strain evidence="7">Cfa_2016G</strain>
        <tissue evidence="7">Leaf</tissue>
    </source>
</reference>
<evidence type="ECO:0000313" key="8">
    <source>
        <dbReference type="Proteomes" id="UP000327013"/>
    </source>
</evidence>
<gene>
    <name evidence="7" type="ORF">FH972_017290</name>
</gene>
<dbReference type="Proteomes" id="UP000327013">
    <property type="component" value="Chromosome 7"/>
</dbReference>
<dbReference type="GO" id="GO:0016020">
    <property type="term" value="C:membrane"/>
    <property type="evidence" value="ECO:0007669"/>
    <property type="project" value="UniProtKB-SubCell"/>
</dbReference>
<comment type="subcellular location">
    <subcellularLocation>
        <location evidence="1">Membrane</location>
        <topology evidence="1">Multi-pass membrane protein</topology>
    </subcellularLocation>
</comment>
<keyword evidence="4 6" id="KW-1133">Transmembrane helix</keyword>
<evidence type="ECO:0000256" key="5">
    <source>
        <dbReference type="ARBA" id="ARBA00023136"/>
    </source>
</evidence>
<dbReference type="InterPro" id="IPR036259">
    <property type="entry name" value="MFS_trans_sf"/>
</dbReference>
<name>A0A5N6RM11_9ROSI</name>
<proteinExistence type="inferred from homology"/>
<protein>
    <submittedName>
        <fullName evidence="7">Uncharacterized protein</fullName>
    </submittedName>
</protein>